<dbReference type="EMBL" id="VIEB01000352">
    <property type="protein sequence ID" value="TQD94003.1"/>
    <property type="molecule type" value="Genomic_DNA"/>
</dbReference>
<comment type="caution">
    <text evidence="3">The sequence shown here is derived from an EMBL/GenBank/DDBJ whole genome shotgun (WGS) entry which is preliminary data.</text>
</comment>
<dbReference type="Pfam" id="PF05699">
    <property type="entry name" value="Dimer_Tnp_hAT"/>
    <property type="match status" value="1"/>
</dbReference>
<organism evidence="3 4">
    <name type="scientific">Malus baccata</name>
    <name type="common">Siberian crab apple</name>
    <name type="synonym">Pyrus baccata</name>
    <dbReference type="NCBI Taxonomy" id="106549"/>
    <lineage>
        <taxon>Eukaryota</taxon>
        <taxon>Viridiplantae</taxon>
        <taxon>Streptophyta</taxon>
        <taxon>Embryophyta</taxon>
        <taxon>Tracheophyta</taxon>
        <taxon>Spermatophyta</taxon>
        <taxon>Magnoliopsida</taxon>
        <taxon>eudicotyledons</taxon>
        <taxon>Gunneridae</taxon>
        <taxon>Pentapetalae</taxon>
        <taxon>rosids</taxon>
        <taxon>fabids</taxon>
        <taxon>Rosales</taxon>
        <taxon>Rosaceae</taxon>
        <taxon>Amygdaloideae</taxon>
        <taxon>Maleae</taxon>
        <taxon>Malus</taxon>
    </lineage>
</organism>
<reference evidence="3 4" key="1">
    <citation type="journal article" date="2019" name="G3 (Bethesda)">
        <title>Sequencing of a Wild Apple (Malus baccata) Genome Unravels the Differences Between Cultivated and Wild Apple Species Regarding Disease Resistance and Cold Tolerance.</title>
        <authorList>
            <person name="Chen X."/>
        </authorList>
    </citation>
    <scope>NUCLEOTIDE SEQUENCE [LARGE SCALE GENOMIC DNA]</scope>
    <source>
        <strain evidence="4">cv. Shandingzi</strain>
        <tissue evidence="3">Leaves</tissue>
    </source>
</reference>
<feature type="transmembrane region" description="Helical" evidence="1">
    <location>
        <begin position="41"/>
        <end position="59"/>
    </location>
</feature>
<dbReference type="GO" id="GO:0046983">
    <property type="term" value="F:protein dimerization activity"/>
    <property type="evidence" value="ECO:0007669"/>
    <property type="project" value="InterPro"/>
</dbReference>
<dbReference type="InterPro" id="IPR055298">
    <property type="entry name" value="AtLOH3-like"/>
</dbReference>
<evidence type="ECO:0000259" key="2">
    <source>
        <dbReference type="Pfam" id="PF05699"/>
    </source>
</evidence>
<dbReference type="STRING" id="106549.A0A540M5H2"/>
<feature type="domain" description="HAT C-terminal dimerisation" evidence="2">
    <location>
        <begin position="37"/>
        <end position="96"/>
    </location>
</feature>
<dbReference type="AlphaFoldDB" id="A0A540M5H2"/>
<dbReference type="InterPro" id="IPR008906">
    <property type="entry name" value="HATC_C_dom"/>
</dbReference>
<dbReference type="PANTHER" id="PTHR11697">
    <property type="entry name" value="GENERAL TRANSCRIPTION FACTOR 2-RELATED ZINC FINGER PROTEIN"/>
    <property type="match status" value="1"/>
</dbReference>
<evidence type="ECO:0000256" key="1">
    <source>
        <dbReference type="SAM" id="Phobius"/>
    </source>
</evidence>
<sequence>MILEDQLKMYIMDLRSSIEFSGLNGIADLAQKMVETKKDSVYPLVYLLLTLALILPVATPTVERAFCATRIVKNRLLNQMEDQRTDDSWIAYIEKDILDSVEHEFVMQRFQNMKTCPWKISL</sequence>
<proteinExistence type="predicted"/>
<dbReference type="Proteomes" id="UP000315295">
    <property type="component" value="Unassembled WGS sequence"/>
</dbReference>
<keyword evidence="1" id="KW-1133">Transmembrane helix</keyword>
<name>A0A540M5H2_MALBA</name>
<protein>
    <recommendedName>
        <fullName evidence="2">HAT C-terminal dimerisation domain-containing protein</fullName>
    </recommendedName>
</protein>
<keyword evidence="1" id="KW-0472">Membrane</keyword>
<evidence type="ECO:0000313" key="3">
    <source>
        <dbReference type="EMBL" id="TQD94003.1"/>
    </source>
</evidence>
<accession>A0A540M5H2</accession>
<gene>
    <name evidence="3" type="ORF">C1H46_020428</name>
</gene>
<keyword evidence="1" id="KW-0812">Transmembrane</keyword>
<evidence type="ECO:0000313" key="4">
    <source>
        <dbReference type="Proteomes" id="UP000315295"/>
    </source>
</evidence>
<dbReference type="PANTHER" id="PTHR11697:SF230">
    <property type="entry name" value="ZINC FINGER, MYM DOMAIN CONTAINING 1"/>
    <property type="match status" value="1"/>
</dbReference>
<keyword evidence="4" id="KW-1185">Reference proteome</keyword>